<accession>A0A314UVC7</accession>
<name>A0A314UVC7_PRUYE</name>
<reference evidence="2 3" key="1">
    <citation type="submission" date="2018-02" db="EMBL/GenBank/DDBJ databases">
        <title>Draft genome of wild Prunus yedoensis var. nudiflora.</title>
        <authorList>
            <person name="Baek S."/>
            <person name="Kim J.-H."/>
            <person name="Choi K."/>
            <person name="Kim G.-B."/>
            <person name="Cho A."/>
            <person name="Jang H."/>
            <person name="Shin C.-H."/>
            <person name="Yu H.-J."/>
            <person name="Mun J.-H."/>
        </authorList>
    </citation>
    <scope>NUCLEOTIDE SEQUENCE [LARGE SCALE GENOMIC DNA]</scope>
    <source>
        <strain evidence="3">cv. Jeju island</strain>
        <tissue evidence="2">Leaf</tissue>
    </source>
</reference>
<dbReference type="EMBL" id="PJQY01002967">
    <property type="protein sequence ID" value="PQM41341.1"/>
    <property type="molecule type" value="Genomic_DNA"/>
</dbReference>
<dbReference type="Pfam" id="PF21090">
    <property type="entry name" value="P-loop_SecA"/>
    <property type="match status" value="1"/>
</dbReference>
<dbReference type="AlphaFoldDB" id="A0A314UVC7"/>
<dbReference type="InterPro" id="IPR027417">
    <property type="entry name" value="P-loop_NTPase"/>
</dbReference>
<evidence type="ECO:0000259" key="1">
    <source>
        <dbReference type="PROSITE" id="PS51196"/>
    </source>
</evidence>
<dbReference type="OrthoDB" id="1738265at2759"/>
<proteinExistence type="predicted"/>
<dbReference type="InterPro" id="IPR014018">
    <property type="entry name" value="SecA_motor_DEAD"/>
</dbReference>
<evidence type="ECO:0000313" key="2">
    <source>
        <dbReference type="EMBL" id="PQM41341.1"/>
    </source>
</evidence>
<dbReference type="Proteomes" id="UP000250321">
    <property type="component" value="Unassembled WGS sequence"/>
</dbReference>
<keyword evidence="3" id="KW-1185">Reference proteome</keyword>
<gene>
    <name evidence="2" type="ORF">Pyn_28741</name>
</gene>
<dbReference type="PROSITE" id="PS51196">
    <property type="entry name" value="SECA_MOTOR_DEAD"/>
    <property type="match status" value="1"/>
</dbReference>
<dbReference type="STRING" id="2094558.A0A314UVC7"/>
<dbReference type="Gene3D" id="3.40.50.300">
    <property type="entry name" value="P-loop containing nucleotide triphosphate hydrolases"/>
    <property type="match status" value="1"/>
</dbReference>
<protein>
    <submittedName>
        <fullName evidence="2">Preprotein translocase secA subunit</fullName>
    </submittedName>
</protein>
<sequence>MQNQRRESEIVAESGRLGAVNVATIMAGRATDMILGGNDDFMARLKLQEMLMRRVVRQTEGGYVQVKQNSPRENMEDF</sequence>
<comment type="caution">
    <text evidence="2">The sequence shown here is derived from an EMBL/GenBank/DDBJ whole genome shotgun (WGS) entry which is preliminary data.</text>
</comment>
<organism evidence="2 3">
    <name type="scientific">Prunus yedoensis var. nudiflora</name>
    <dbReference type="NCBI Taxonomy" id="2094558"/>
    <lineage>
        <taxon>Eukaryota</taxon>
        <taxon>Viridiplantae</taxon>
        <taxon>Streptophyta</taxon>
        <taxon>Embryophyta</taxon>
        <taxon>Tracheophyta</taxon>
        <taxon>Spermatophyta</taxon>
        <taxon>Magnoliopsida</taxon>
        <taxon>eudicotyledons</taxon>
        <taxon>Gunneridae</taxon>
        <taxon>Pentapetalae</taxon>
        <taxon>rosids</taxon>
        <taxon>fabids</taxon>
        <taxon>Rosales</taxon>
        <taxon>Rosaceae</taxon>
        <taxon>Amygdaloideae</taxon>
        <taxon>Amygdaleae</taxon>
        <taxon>Prunus</taxon>
    </lineage>
</organism>
<dbReference type="InterPro" id="IPR044722">
    <property type="entry name" value="SecA_SF2_C"/>
</dbReference>
<feature type="domain" description="SecA family profile" evidence="1">
    <location>
        <begin position="1"/>
        <end position="78"/>
    </location>
</feature>
<evidence type="ECO:0000313" key="3">
    <source>
        <dbReference type="Proteomes" id="UP000250321"/>
    </source>
</evidence>